<feature type="compositionally biased region" description="Polar residues" evidence="2">
    <location>
        <begin position="56"/>
        <end position="79"/>
    </location>
</feature>
<evidence type="ECO:0000313" key="5">
    <source>
        <dbReference type="Proteomes" id="UP000042958"/>
    </source>
</evidence>
<dbReference type="AlphaFoldDB" id="A0A0F7TZ18"/>
<dbReference type="Gene3D" id="1.20.5.170">
    <property type="match status" value="1"/>
</dbReference>
<dbReference type="Pfam" id="PF00170">
    <property type="entry name" value="bZIP_1"/>
    <property type="match status" value="1"/>
</dbReference>
<dbReference type="SUPFAM" id="SSF57959">
    <property type="entry name" value="Leucine zipper domain"/>
    <property type="match status" value="1"/>
</dbReference>
<dbReference type="Proteomes" id="UP000042958">
    <property type="component" value="Unassembled WGS sequence"/>
</dbReference>
<dbReference type="EMBL" id="CDHK01000013">
    <property type="protein sequence ID" value="CEJ61934.1"/>
    <property type="molecule type" value="Genomic_DNA"/>
</dbReference>
<feature type="region of interest" description="Disordered" evidence="2">
    <location>
        <begin position="56"/>
        <end position="80"/>
    </location>
</feature>
<name>A0A0F7TZ18_PENBI</name>
<dbReference type="OrthoDB" id="4363243at2759"/>
<proteinExistence type="predicted"/>
<gene>
    <name evidence="4" type="ORF">PMG11_10450</name>
</gene>
<feature type="coiled-coil region" evidence="1">
    <location>
        <begin position="105"/>
        <end position="153"/>
    </location>
</feature>
<evidence type="ECO:0000256" key="1">
    <source>
        <dbReference type="SAM" id="Coils"/>
    </source>
</evidence>
<reference evidence="5" key="1">
    <citation type="journal article" date="2015" name="Genome Announc.">
        <title>Draft genome sequence of the fungus Penicillium brasilianum MG11.</title>
        <authorList>
            <person name="Horn F."/>
            <person name="Linde J."/>
            <person name="Mattern D.J."/>
            <person name="Walther G."/>
            <person name="Guthke R."/>
            <person name="Brakhage A.A."/>
            <person name="Valiante V."/>
        </authorList>
    </citation>
    <scope>NUCLEOTIDE SEQUENCE [LARGE SCALE GENOMIC DNA]</scope>
    <source>
        <strain evidence="5">MG11</strain>
    </source>
</reference>
<dbReference type="SMART" id="SM00338">
    <property type="entry name" value="BRLZ"/>
    <property type="match status" value="1"/>
</dbReference>
<protein>
    <recommendedName>
        <fullName evidence="3">BZIP domain-containing protein</fullName>
    </recommendedName>
</protein>
<dbReference type="PROSITE" id="PS00036">
    <property type="entry name" value="BZIP_BASIC"/>
    <property type="match status" value="1"/>
</dbReference>
<keyword evidence="5" id="KW-1185">Reference proteome</keyword>
<feature type="domain" description="BZIP" evidence="3">
    <location>
        <begin position="87"/>
        <end position="150"/>
    </location>
</feature>
<dbReference type="InterPro" id="IPR046347">
    <property type="entry name" value="bZIP_sf"/>
</dbReference>
<dbReference type="PROSITE" id="PS50217">
    <property type="entry name" value="BZIP"/>
    <property type="match status" value="1"/>
</dbReference>
<dbReference type="GO" id="GO:0003700">
    <property type="term" value="F:DNA-binding transcription factor activity"/>
    <property type="evidence" value="ECO:0007669"/>
    <property type="project" value="InterPro"/>
</dbReference>
<accession>A0A0F7TZ18</accession>
<dbReference type="STRING" id="104259.A0A0F7TZ18"/>
<evidence type="ECO:0000256" key="2">
    <source>
        <dbReference type="SAM" id="MobiDB-lite"/>
    </source>
</evidence>
<dbReference type="CDD" id="cd14688">
    <property type="entry name" value="bZIP_YAP"/>
    <property type="match status" value="1"/>
</dbReference>
<keyword evidence="1" id="KW-0175">Coiled coil</keyword>
<evidence type="ECO:0000259" key="3">
    <source>
        <dbReference type="PROSITE" id="PS50217"/>
    </source>
</evidence>
<dbReference type="InterPro" id="IPR004827">
    <property type="entry name" value="bZIP"/>
</dbReference>
<evidence type="ECO:0000313" key="4">
    <source>
        <dbReference type="EMBL" id="CEJ61934.1"/>
    </source>
</evidence>
<sequence>MEDYSQWCSQGPNALAITSVPSIRKDNMFQLELMNGMDNLGSYQEIDMSVTLQTMPITSPVSPSEPDSNSPPGSQSSALKVTDLETQCRLHNRRRQNREAQRRFRQRKEDTKEILDQKIKYLESKCKELLAELQQTSETVAQLQKDKEALQCQIQDPLQLKGIIVHLTQQLKVLQTLSSVATHLTMSITPPSFNASPGSPKTNTSAANEASIMGCLNALLSTLKDNPPSPK</sequence>
<organism evidence="4 5">
    <name type="scientific">Penicillium brasilianum</name>
    <dbReference type="NCBI Taxonomy" id="104259"/>
    <lineage>
        <taxon>Eukaryota</taxon>
        <taxon>Fungi</taxon>
        <taxon>Dikarya</taxon>
        <taxon>Ascomycota</taxon>
        <taxon>Pezizomycotina</taxon>
        <taxon>Eurotiomycetes</taxon>
        <taxon>Eurotiomycetidae</taxon>
        <taxon>Eurotiales</taxon>
        <taxon>Aspergillaceae</taxon>
        <taxon>Penicillium</taxon>
    </lineage>
</organism>